<dbReference type="EMBL" id="CAJNOV010014539">
    <property type="protein sequence ID" value="CAF1554436.1"/>
    <property type="molecule type" value="Genomic_DNA"/>
</dbReference>
<reference evidence="1" key="1">
    <citation type="submission" date="2021-02" db="EMBL/GenBank/DDBJ databases">
        <authorList>
            <person name="Nowell W R."/>
        </authorList>
    </citation>
    <scope>NUCLEOTIDE SEQUENCE</scope>
</reference>
<dbReference type="Proteomes" id="UP000663855">
    <property type="component" value="Unassembled WGS sequence"/>
</dbReference>
<gene>
    <name evidence="1" type="ORF">CJN711_LOCUS30663</name>
</gene>
<name>A0A815X8S3_9BILA</name>
<evidence type="ECO:0000313" key="2">
    <source>
        <dbReference type="Proteomes" id="UP000663855"/>
    </source>
</evidence>
<comment type="caution">
    <text evidence="1">The sequence shown here is derived from an EMBL/GenBank/DDBJ whole genome shotgun (WGS) entry which is preliminary data.</text>
</comment>
<sequence length="421" mass="48390">MWSFIKFLQGEKNRFHHLRIQFYAGLGARPKQAKTIAIQLRIDNLGQRYYDGVISAMENGNGRPMKRTDNAIASRRELTVQFWNKIDMNDDPEDLNQNIQFMKNELANQIINFDNVKVSWKKHWFREEILFKIIQQNKFLKNTLELLFPRPTIQITTDKFIVFLDYEVITETSSIDQALCIIISLYVIFQLQFGAHNWIIHLLYGVLLQEFGALVESLRHLLNQWNFIIDKKENKGNTQITTTTSTNNDTRTTPMNNLTPVGEIQIIDLPDIEEQENFSEESTYFRPVYEEQNDLSILTLPGDNQNPIQTTENVGAKEIINHFSTETMQSSTSSSPIDVPLVIHIAPPSKEEEEEEITPPSPLSEVNTLCVVNAKHQIASKLTHSSSTVSKESVLATRKRPATTEEPIALRLKCSRLKKTN</sequence>
<protein>
    <submittedName>
        <fullName evidence="1">Uncharacterized protein</fullName>
    </submittedName>
</protein>
<organism evidence="1 2">
    <name type="scientific">Rotaria magnacalcarata</name>
    <dbReference type="NCBI Taxonomy" id="392030"/>
    <lineage>
        <taxon>Eukaryota</taxon>
        <taxon>Metazoa</taxon>
        <taxon>Spiralia</taxon>
        <taxon>Gnathifera</taxon>
        <taxon>Rotifera</taxon>
        <taxon>Eurotatoria</taxon>
        <taxon>Bdelloidea</taxon>
        <taxon>Philodinida</taxon>
        <taxon>Philodinidae</taxon>
        <taxon>Rotaria</taxon>
    </lineage>
</organism>
<accession>A0A815X8S3</accession>
<dbReference type="AlphaFoldDB" id="A0A815X8S3"/>
<proteinExistence type="predicted"/>
<evidence type="ECO:0000313" key="1">
    <source>
        <dbReference type="EMBL" id="CAF1554436.1"/>
    </source>
</evidence>